<dbReference type="RefSeq" id="WP_194845704.1">
    <property type="nucleotide sequence ID" value="NZ_CP075585.1"/>
</dbReference>
<dbReference type="Pfam" id="PF13855">
    <property type="entry name" value="LRR_8"/>
    <property type="match status" value="1"/>
</dbReference>
<evidence type="ECO:0000313" key="4">
    <source>
        <dbReference type="EMBL" id="QZA58707.1"/>
    </source>
</evidence>
<sequence>MSTSSINTLVKLAQELYLTNQTTKSTDRKLLKEELDRWIEEDLREKRQYLTDFSDYKDANQTKAMDKILAFFDFGKKSGSLKLSRLGLTSLPNVFDFEFFQRKLKELDLSHNNLQTLPDSLGNLQVLATLNLDHNSLQSLPETLGNLQDLTMLSLEHNNLESLPESLSNLQSLTILYLRANKLKDIPDSLGSLQRLIQLDLGCNKLTHLPESLVGLKVLTELSLSSNQFAYLPEFLGSLRSLVSLRLRNNQFTKLPESLVNLKKLRTLYLGCNCNLSELQLLKKMPLVKVIGSKDCNALNKITLEIDEGSLKEIISQWVRSSVCLEAVHRREAAHKIIEVFAANGSICPGKGDLLLGNLRLTSLPDIFHLEPFQSNLRRLDLRVNRLTSLPEAIGRLQNLEELVLSDNQLSCLPEFLSNLQALKRLDLGVNSLTSLPEAIGKLQNLEELVLSDNQFSCLPEFLSNLQALKRLDLRVNRLVNLPETIGRLQGLKEMILSSNRITSLPESFSALQALRRLDLDNNYLASFPECLNSLSRLCRLDLTGNNLSDLQGFLPDNLGLLMRLDLGYNRALSGLPMSILQLSSSCTVDLTGCGLSQEVLRRIHEEVMYTGPRINFSYNELISDQIEEKPIEESLEDLYRKANQPLTTFPSAEESSKLRSWLNRLSSMIDYQREGGIQKMLANKVIEYLNLAREDSAFRNSFYEIIEDASGTCGDRMSLSVLYLGIAYQLTTIDIEDMKTLSNFLLKGPWTLEMLGKLARDKINSLRFFDEIEVYLGYPIKLKQELEIPIDVEEMLYFGCSALTDEDLREAKDFVLSQREDEVLCFEFLINHDKWKKALESKYPIEFNKAEENRTIVALENGYESAREEFNRNLVDLTKKALS</sequence>
<organism evidence="4 5">
    <name type="scientific">Candidatus Rhabdochlamydia porcellionis</name>
    <dbReference type="NCBI Taxonomy" id="225148"/>
    <lineage>
        <taxon>Bacteria</taxon>
        <taxon>Pseudomonadati</taxon>
        <taxon>Chlamydiota</taxon>
        <taxon>Chlamydiia</taxon>
        <taxon>Parachlamydiales</taxon>
        <taxon>Candidatus Rhabdochlamydiaceae</taxon>
        <taxon>Candidatus Rhabdochlamydia</taxon>
    </lineage>
</organism>
<dbReference type="EMBL" id="CP075585">
    <property type="protein sequence ID" value="QZA58707.1"/>
    <property type="molecule type" value="Genomic_DNA"/>
</dbReference>
<dbReference type="InterPro" id="IPR001611">
    <property type="entry name" value="Leu-rich_rpt"/>
</dbReference>
<keyword evidence="5" id="KW-1185">Reference proteome</keyword>
<keyword evidence="1" id="KW-0433">Leucine-rich repeat</keyword>
<dbReference type="InterPro" id="IPR029487">
    <property type="entry name" value="NEL_dom"/>
</dbReference>
<protein>
    <submittedName>
        <fullName evidence="4">Leucine rich repeat</fullName>
    </submittedName>
</protein>
<proteinExistence type="predicted"/>
<evidence type="ECO:0000256" key="1">
    <source>
        <dbReference type="ARBA" id="ARBA00022614"/>
    </source>
</evidence>
<name>A0ABX8YZG6_9BACT</name>
<dbReference type="InterPro" id="IPR032675">
    <property type="entry name" value="LRR_dom_sf"/>
</dbReference>
<dbReference type="Pfam" id="PF00560">
    <property type="entry name" value="LRR_1"/>
    <property type="match status" value="3"/>
</dbReference>
<dbReference type="Proteomes" id="UP000822862">
    <property type="component" value="Chromosome"/>
</dbReference>
<gene>
    <name evidence="4" type="ORF">RHAB15C_0000585</name>
</gene>
<dbReference type="Gene3D" id="1.20.58.360">
    <property type="entry name" value="Shigella T3SS effector IpaH defines"/>
    <property type="match status" value="1"/>
</dbReference>
<keyword evidence="2" id="KW-0677">Repeat</keyword>
<dbReference type="SUPFAM" id="SSF52058">
    <property type="entry name" value="L domain-like"/>
    <property type="match status" value="1"/>
</dbReference>
<dbReference type="Gene3D" id="3.80.10.10">
    <property type="entry name" value="Ribonuclease Inhibitor"/>
    <property type="match status" value="4"/>
</dbReference>
<dbReference type="InterPro" id="IPR003591">
    <property type="entry name" value="Leu-rich_rpt_typical-subtyp"/>
</dbReference>
<dbReference type="PROSITE" id="PS52053">
    <property type="entry name" value="NEL"/>
    <property type="match status" value="1"/>
</dbReference>
<feature type="domain" description="NEL" evidence="3">
    <location>
        <begin position="618"/>
        <end position="884"/>
    </location>
</feature>
<dbReference type="SMART" id="SM00369">
    <property type="entry name" value="LRR_TYP"/>
    <property type="match status" value="16"/>
</dbReference>
<accession>A0ABX8YZG6</accession>
<evidence type="ECO:0000259" key="3">
    <source>
        <dbReference type="PROSITE" id="PS52053"/>
    </source>
</evidence>
<dbReference type="SMART" id="SM00364">
    <property type="entry name" value="LRR_BAC"/>
    <property type="match status" value="14"/>
</dbReference>
<dbReference type="SMART" id="SM00365">
    <property type="entry name" value="LRR_SD22"/>
    <property type="match status" value="7"/>
</dbReference>
<dbReference type="PROSITE" id="PS51450">
    <property type="entry name" value="LRR"/>
    <property type="match status" value="8"/>
</dbReference>
<dbReference type="SUPFAM" id="SSF52047">
    <property type="entry name" value="RNI-like"/>
    <property type="match status" value="1"/>
</dbReference>
<reference evidence="4 5" key="1">
    <citation type="submission" date="2021-05" db="EMBL/GenBank/DDBJ databases">
        <title>Ecology and evolution of chlamydial symbionts of arthropods.</title>
        <authorList>
            <person name="Halter T."/>
            <person name="Sixt B.S."/>
            <person name="Toenshoff E.R."/>
            <person name="Koestlbacher S."/>
            <person name="Schulz F."/>
            <person name="Kostanjsek R."/>
            <person name="Collingro A."/>
            <person name="Hendrickx F."/>
            <person name="Horn M."/>
        </authorList>
    </citation>
    <scope>NUCLEOTIDE SEQUENCE [LARGE SCALE GENOMIC DNA]</scope>
    <source>
        <strain evidence="4 5">15C</strain>
    </source>
</reference>
<dbReference type="Pfam" id="PF23598">
    <property type="entry name" value="LRR_14"/>
    <property type="match status" value="1"/>
</dbReference>
<dbReference type="InterPro" id="IPR055414">
    <property type="entry name" value="LRR_R13L4/SHOC2-like"/>
</dbReference>
<dbReference type="Pfam" id="PF14496">
    <property type="entry name" value="NEL"/>
    <property type="match status" value="1"/>
</dbReference>
<dbReference type="InterPro" id="IPR050216">
    <property type="entry name" value="LRR_domain-containing"/>
</dbReference>
<evidence type="ECO:0000313" key="5">
    <source>
        <dbReference type="Proteomes" id="UP000822862"/>
    </source>
</evidence>
<dbReference type="PANTHER" id="PTHR48051">
    <property type="match status" value="1"/>
</dbReference>
<dbReference type="PANTHER" id="PTHR48051:SF39">
    <property type="entry name" value="P53-INDUCED DEATH DOMAIN PROTEIN 1"/>
    <property type="match status" value="1"/>
</dbReference>
<evidence type="ECO:0000256" key="2">
    <source>
        <dbReference type="ARBA" id="ARBA00022737"/>
    </source>
</evidence>
<dbReference type="PRINTS" id="PR00019">
    <property type="entry name" value="LEURICHRPT"/>
</dbReference>